<dbReference type="InterPro" id="IPR051686">
    <property type="entry name" value="Lipoprotein_DolP"/>
</dbReference>
<accession>A0A6M5YKS3</accession>
<proteinExistence type="predicted"/>
<dbReference type="SMART" id="SM00749">
    <property type="entry name" value="BON"/>
    <property type="match status" value="2"/>
</dbReference>
<evidence type="ECO:0000313" key="3">
    <source>
        <dbReference type="EMBL" id="QJW94627.1"/>
    </source>
</evidence>
<dbReference type="InterPro" id="IPR007055">
    <property type="entry name" value="BON_dom"/>
</dbReference>
<dbReference type="RefSeq" id="WP_171470582.1">
    <property type="nucleotide sequence ID" value="NZ_CP053452.2"/>
</dbReference>
<feature type="domain" description="BON" evidence="2">
    <location>
        <begin position="148"/>
        <end position="216"/>
    </location>
</feature>
<dbReference type="KEGG" id="ftj:FTUN_2149"/>
<dbReference type="Pfam" id="PF04972">
    <property type="entry name" value="BON"/>
    <property type="match status" value="3"/>
</dbReference>
<sequence length="217" mass="22946">MKTDTQLQKDVMDEIKWEPSTTAAQVGVTAKDGVVTLTGVVATYAEKWAVERAAQRVDGVKGLAEEITITPYGEHVKSDTEIAAAAVTALKWHVWVPNAIQATVAQGWVTLKGTADWEYQRTAARDAVCFMPGVKGVSNDITIKPTAKPAGVKDQIEKAFVRSAELDAGTVKVAADGGAVTLSGSVRSWNEKTQAGSAAWNAPGVNSVTNDLAVSYT</sequence>
<reference evidence="4" key="1">
    <citation type="submission" date="2020-05" db="EMBL/GenBank/DDBJ databases">
        <title>Frigoriglobus tundricola gen. nov., sp. nov., a psychrotolerant cellulolytic planctomycete of the family Gemmataceae with two divergent copies of 16S rRNA gene.</title>
        <authorList>
            <person name="Kulichevskaya I.S."/>
            <person name="Ivanova A.A."/>
            <person name="Naumoff D.G."/>
            <person name="Beletsky A.V."/>
            <person name="Rijpstra W.I.C."/>
            <person name="Sinninghe Damste J.S."/>
            <person name="Mardanov A.V."/>
            <person name="Ravin N.V."/>
            <person name="Dedysh S.N."/>
        </authorList>
    </citation>
    <scope>NUCLEOTIDE SEQUENCE [LARGE SCALE GENOMIC DNA]</scope>
    <source>
        <strain evidence="4">PL17</strain>
    </source>
</reference>
<dbReference type="InterPro" id="IPR014004">
    <property type="entry name" value="Transpt-assoc_nodulatn_dom_bac"/>
</dbReference>
<dbReference type="AlphaFoldDB" id="A0A6M5YKS3"/>
<dbReference type="PROSITE" id="PS50914">
    <property type="entry name" value="BON"/>
    <property type="match status" value="3"/>
</dbReference>
<evidence type="ECO:0000259" key="2">
    <source>
        <dbReference type="PROSITE" id="PS50914"/>
    </source>
</evidence>
<protein>
    <recommendedName>
        <fullName evidence="2">BON domain-containing protein</fullName>
    </recommendedName>
</protein>
<name>A0A6M5YKS3_9BACT</name>
<evidence type="ECO:0000313" key="4">
    <source>
        <dbReference type="Proteomes" id="UP000503447"/>
    </source>
</evidence>
<keyword evidence="4" id="KW-1185">Reference proteome</keyword>
<feature type="domain" description="BON" evidence="2">
    <location>
        <begin position="78"/>
        <end position="145"/>
    </location>
</feature>
<dbReference type="PANTHER" id="PTHR34606:SF4">
    <property type="entry name" value="OUTER MEMBRANE LIPOPROTEIN DOLP"/>
    <property type="match status" value="1"/>
</dbReference>
<dbReference type="Proteomes" id="UP000503447">
    <property type="component" value="Chromosome"/>
</dbReference>
<dbReference type="PANTHER" id="PTHR34606">
    <property type="entry name" value="BON DOMAIN-CONTAINING PROTEIN"/>
    <property type="match status" value="1"/>
</dbReference>
<dbReference type="Gene3D" id="3.30.1340.30">
    <property type="match status" value="3"/>
</dbReference>
<feature type="domain" description="BON" evidence="2">
    <location>
        <begin position="3"/>
        <end position="71"/>
    </location>
</feature>
<evidence type="ECO:0000256" key="1">
    <source>
        <dbReference type="ARBA" id="ARBA00022729"/>
    </source>
</evidence>
<keyword evidence="1" id="KW-0732">Signal</keyword>
<gene>
    <name evidence="3" type="ORF">FTUN_2149</name>
</gene>
<dbReference type="EMBL" id="CP053452">
    <property type="protein sequence ID" value="QJW94627.1"/>
    <property type="molecule type" value="Genomic_DNA"/>
</dbReference>
<organism evidence="3 4">
    <name type="scientific">Frigoriglobus tundricola</name>
    <dbReference type="NCBI Taxonomy" id="2774151"/>
    <lineage>
        <taxon>Bacteria</taxon>
        <taxon>Pseudomonadati</taxon>
        <taxon>Planctomycetota</taxon>
        <taxon>Planctomycetia</taxon>
        <taxon>Gemmatales</taxon>
        <taxon>Gemmataceae</taxon>
        <taxon>Frigoriglobus</taxon>
    </lineage>
</organism>